<accession>A0AC59ZNG8</accession>
<reference evidence="1" key="2">
    <citation type="submission" date="2025-03" db="EMBL/GenBank/DDBJ databases">
        <authorList>
            <consortium name="ELIXIR-Norway"/>
            <consortium name="Elixir Norway"/>
        </authorList>
    </citation>
    <scope>NUCLEOTIDE SEQUENCE</scope>
</reference>
<protein>
    <submittedName>
        <fullName evidence="1">Uncharacterized protein</fullName>
    </submittedName>
</protein>
<organism evidence="1 2">
    <name type="scientific">Rangifer tarandus platyrhynchus</name>
    <name type="common">Svalbard reindeer</name>
    <dbReference type="NCBI Taxonomy" id="3082113"/>
    <lineage>
        <taxon>Eukaryota</taxon>
        <taxon>Metazoa</taxon>
        <taxon>Chordata</taxon>
        <taxon>Craniata</taxon>
        <taxon>Vertebrata</taxon>
        <taxon>Euteleostomi</taxon>
        <taxon>Mammalia</taxon>
        <taxon>Eutheria</taxon>
        <taxon>Laurasiatheria</taxon>
        <taxon>Artiodactyla</taxon>
        <taxon>Ruminantia</taxon>
        <taxon>Pecora</taxon>
        <taxon>Cervidae</taxon>
        <taxon>Odocoileinae</taxon>
        <taxon>Rangifer</taxon>
    </lineage>
</organism>
<evidence type="ECO:0000313" key="2">
    <source>
        <dbReference type="Proteomes" id="UP001162501"/>
    </source>
</evidence>
<proteinExistence type="predicted"/>
<dbReference type="Proteomes" id="UP001162501">
    <property type="component" value="Chromosome 31"/>
</dbReference>
<reference evidence="1" key="1">
    <citation type="submission" date="2023-05" db="EMBL/GenBank/DDBJ databases">
        <authorList>
            <consortium name="ELIXIR-Norway"/>
        </authorList>
    </citation>
    <scope>NUCLEOTIDE SEQUENCE</scope>
</reference>
<name>A0AC59ZNG8_RANTA</name>
<dbReference type="EMBL" id="OX596115">
    <property type="protein sequence ID" value="CAN0474099.1"/>
    <property type="molecule type" value="Genomic_DNA"/>
</dbReference>
<gene>
    <name evidence="1" type="ORF">MRATA1EN22A_LOCUS20698</name>
</gene>
<evidence type="ECO:0000313" key="1">
    <source>
        <dbReference type="EMBL" id="CAN0474099.1"/>
    </source>
</evidence>
<sequence length="478" mass="49509">MGLKQGLSHRGAGGGGWRWRARGSRSVLEPPGPRAVGSEAYPRSGQQLVAVPVCAGPSPVPLPVSITHSCLYSPCQVPAVCFGLSPETGRFSETPCRPHPRVRPSWSHEARSRPPTAADLRIRGPRGLKPARRDPAEPPEAMAERHQQMKTSFLFVQLRAPPARVRPAPAPARPAAAGGPEEGRPFPGPGAGSSAGGALGPPPRAGPPPPRPGRGTAAPAAPCCSAPAEGEEKTRALDARKGRARGPPGLRRSPAPASGARGRRQARPCRPPSPAPGMGDGGRSPSVGWTPWSDGPARRDVWSTGPQAQDASECSLPQAQAAEGAQSQGSRGGTEAPARSPARPPSAQDEGTPARASRARLCRHRAPLQTSRSCAAPPAALPLKRCSNSWTPTGPEKRGQWGEDDSLSWTVKSPGSAGSPPRAAEACRKHSRLRFVPAPLFPSLRPLPGAAPRQPPGDTAFPSSLPAPQTPGTAPQGA</sequence>